<dbReference type="GO" id="GO:0061542">
    <property type="term" value="F:3-demethylubiquinol 3-O-methyltransferase activity"/>
    <property type="evidence" value="ECO:0007669"/>
    <property type="project" value="UniProtKB-EC"/>
</dbReference>
<dbReference type="CDD" id="cd02440">
    <property type="entry name" value="AdoMet_MTases"/>
    <property type="match status" value="1"/>
</dbReference>
<keyword evidence="3" id="KW-1185">Reference proteome</keyword>
<gene>
    <name evidence="2" type="ORF">ACFOGP_09835</name>
</gene>
<comment type="caution">
    <text evidence="2">The sequence shown here is derived from an EMBL/GenBank/DDBJ whole genome shotgun (WGS) entry which is preliminary data.</text>
</comment>
<dbReference type="Proteomes" id="UP001595632">
    <property type="component" value="Unassembled WGS sequence"/>
</dbReference>
<dbReference type="SUPFAM" id="SSF53335">
    <property type="entry name" value="S-adenosyl-L-methionine-dependent methyltransferases"/>
    <property type="match status" value="1"/>
</dbReference>
<dbReference type="EC" id="2.1.1.64" evidence="2"/>
<dbReference type="EMBL" id="JBHRTB010000010">
    <property type="protein sequence ID" value="MFC3143009.1"/>
    <property type="molecule type" value="Genomic_DNA"/>
</dbReference>
<dbReference type="InterPro" id="IPR029063">
    <property type="entry name" value="SAM-dependent_MTases_sf"/>
</dbReference>
<proteinExistence type="predicted"/>
<keyword evidence="2" id="KW-0489">Methyltransferase</keyword>
<organism evidence="2 3">
    <name type="scientific">Psychromarinibacter halotolerans</name>
    <dbReference type="NCBI Taxonomy" id="1775175"/>
    <lineage>
        <taxon>Bacteria</taxon>
        <taxon>Pseudomonadati</taxon>
        <taxon>Pseudomonadota</taxon>
        <taxon>Alphaproteobacteria</taxon>
        <taxon>Rhodobacterales</taxon>
        <taxon>Paracoccaceae</taxon>
        <taxon>Psychromarinibacter</taxon>
    </lineage>
</organism>
<evidence type="ECO:0000313" key="2">
    <source>
        <dbReference type="EMBL" id="MFC3143009.1"/>
    </source>
</evidence>
<keyword evidence="2" id="KW-0808">Transferase</keyword>
<evidence type="ECO:0000313" key="3">
    <source>
        <dbReference type="Proteomes" id="UP001595632"/>
    </source>
</evidence>
<sequence>MVDTERLKRETEAARSVWNEHEDELHRADNSHYRGVGRWADDAKWQSIGKRTRADLERMLQFYNYPGDFWATPRTILEWGPGGGANAFAFRDVAKQFYGVDISEKNLEECGRMLREEGSDMLRPVLIQEGLDEVAAAIETPVDVFFSIAVFQHFPSKAYGEDVLRLMYDKMAAFSLGMVQIRYDNGNPRFKPIQSVEEYRKRHITATSYALDEFHAILQKIGFEDVFITEIRPRSNYAFFHFRKGTPGAAG</sequence>
<dbReference type="InterPro" id="IPR013216">
    <property type="entry name" value="Methyltransf_11"/>
</dbReference>
<dbReference type="EC" id="2.1.1.222" evidence="2"/>
<accession>A0ABV7GN30</accession>
<dbReference type="RefSeq" id="WP_275632988.1">
    <property type="nucleotide sequence ID" value="NZ_JARGYD010000004.1"/>
</dbReference>
<reference evidence="3" key="1">
    <citation type="journal article" date="2019" name="Int. J. Syst. Evol. Microbiol.">
        <title>The Global Catalogue of Microorganisms (GCM) 10K type strain sequencing project: providing services to taxonomists for standard genome sequencing and annotation.</title>
        <authorList>
            <consortium name="The Broad Institute Genomics Platform"/>
            <consortium name="The Broad Institute Genome Sequencing Center for Infectious Disease"/>
            <person name="Wu L."/>
            <person name="Ma J."/>
        </authorList>
    </citation>
    <scope>NUCLEOTIDE SEQUENCE [LARGE SCALE GENOMIC DNA]</scope>
    <source>
        <strain evidence="3">KCTC 52366</strain>
    </source>
</reference>
<dbReference type="GO" id="GO:0032259">
    <property type="term" value="P:methylation"/>
    <property type="evidence" value="ECO:0007669"/>
    <property type="project" value="UniProtKB-KW"/>
</dbReference>
<evidence type="ECO:0000259" key="1">
    <source>
        <dbReference type="Pfam" id="PF08241"/>
    </source>
</evidence>
<dbReference type="GO" id="GO:0102208">
    <property type="term" value="F:2-polyprenyl-6-hydroxyphenol methylase activity"/>
    <property type="evidence" value="ECO:0007669"/>
    <property type="project" value="UniProtKB-EC"/>
</dbReference>
<protein>
    <submittedName>
        <fullName evidence="2">Class I SAM-dependent methyltransferase</fullName>
        <ecNumber evidence="2">2.1.1.222</ecNumber>
        <ecNumber evidence="2">2.1.1.64</ecNumber>
    </submittedName>
</protein>
<dbReference type="Pfam" id="PF08241">
    <property type="entry name" value="Methyltransf_11"/>
    <property type="match status" value="1"/>
</dbReference>
<feature type="domain" description="Methyltransferase type 11" evidence="1">
    <location>
        <begin position="77"/>
        <end position="156"/>
    </location>
</feature>
<dbReference type="Gene3D" id="3.40.50.150">
    <property type="entry name" value="Vaccinia Virus protein VP39"/>
    <property type="match status" value="1"/>
</dbReference>
<name>A0ABV7GN30_9RHOB</name>